<keyword evidence="3" id="KW-1185">Reference proteome</keyword>
<dbReference type="STRING" id="44742.AXF13_12900"/>
<dbReference type="AlphaFoldDB" id="A0A0X8JLH4"/>
<dbReference type="Gene3D" id="1.20.120.450">
    <property type="entry name" value="dinb family like domain"/>
    <property type="match status" value="1"/>
</dbReference>
<dbReference type="EMBL" id="CP014229">
    <property type="protein sequence ID" value="AMD90952.1"/>
    <property type="molecule type" value="Genomic_DNA"/>
</dbReference>
<accession>A0A0X8JLH4</accession>
<name>A0A0X8JLH4_9BACT</name>
<dbReference type="InterPro" id="IPR024775">
    <property type="entry name" value="DinB-like"/>
</dbReference>
<dbReference type="KEGG" id="dfi:AXF13_12900"/>
<dbReference type="GO" id="GO:0016740">
    <property type="term" value="F:transferase activity"/>
    <property type="evidence" value="ECO:0007669"/>
    <property type="project" value="UniProtKB-KW"/>
</dbReference>
<organism evidence="2 3">
    <name type="scientific">Desulfovibrio fairfieldensis</name>
    <dbReference type="NCBI Taxonomy" id="44742"/>
    <lineage>
        <taxon>Bacteria</taxon>
        <taxon>Pseudomonadati</taxon>
        <taxon>Thermodesulfobacteriota</taxon>
        <taxon>Desulfovibrionia</taxon>
        <taxon>Desulfovibrionales</taxon>
        <taxon>Desulfovibrionaceae</taxon>
        <taxon>Desulfovibrio</taxon>
    </lineage>
</organism>
<dbReference type="InterPro" id="IPR034660">
    <property type="entry name" value="DinB/YfiT-like"/>
</dbReference>
<dbReference type="Pfam" id="PF12867">
    <property type="entry name" value="DinB_2"/>
    <property type="match status" value="1"/>
</dbReference>
<feature type="domain" description="DinB-like" evidence="1">
    <location>
        <begin position="15"/>
        <end position="144"/>
    </location>
</feature>
<dbReference type="RefSeq" id="WP_062253857.1">
    <property type="nucleotide sequence ID" value="NZ_CP014229.1"/>
</dbReference>
<evidence type="ECO:0000313" key="2">
    <source>
        <dbReference type="EMBL" id="AMD90952.1"/>
    </source>
</evidence>
<evidence type="ECO:0000313" key="3">
    <source>
        <dbReference type="Proteomes" id="UP000069241"/>
    </source>
</evidence>
<dbReference type="SUPFAM" id="SSF109854">
    <property type="entry name" value="DinB/YfiT-like putative metalloenzymes"/>
    <property type="match status" value="1"/>
</dbReference>
<sequence>MSRAIVMAAQGPFLHAWGLLEAYVDVCPDEIWVEKNGGWPVWQQLAHAIMVLDFLVLGENGQLLPVPCDMDALMLRTQDVPALGKTALRDYAATVKARVDNWIAGLEDADLARTNVVLSAKLGRETSYAATLVMLASHTDYHIGSCDAALRNHGLPGVF</sequence>
<evidence type="ECO:0000259" key="1">
    <source>
        <dbReference type="Pfam" id="PF12867"/>
    </source>
</evidence>
<proteinExistence type="predicted"/>
<reference evidence="3" key="1">
    <citation type="submission" date="2016-02" db="EMBL/GenBank/DDBJ databases">
        <authorList>
            <person name="Holder M.E."/>
            <person name="Ajami N.J."/>
            <person name="Petrosino J.F."/>
        </authorList>
    </citation>
    <scope>NUCLEOTIDE SEQUENCE [LARGE SCALE GENOMIC DNA]</scope>
    <source>
        <strain evidence="3">CCUG 45958</strain>
    </source>
</reference>
<gene>
    <name evidence="2" type="ORF">AXF13_12900</name>
</gene>
<protein>
    <submittedName>
        <fullName evidence="2">Glycosyltransferase</fullName>
    </submittedName>
</protein>
<dbReference type="Proteomes" id="UP000069241">
    <property type="component" value="Chromosome"/>
</dbReference>
<keyword evidence="2" id="KW-0808">Transferase</keyword>